<evidence type="ECO:0000313" key="2">
    <source>
        <dbReference type="Proteomes" id="UP000231466"/>
    </source>
</evidence>
<dbReference type="EMBL" id="PFAH01000009">
    <property type="protein sequence ID" value="PIR97811.1"/>
    <property type="molecule type" value="Genomic_DNA"/>
</dbReference>
<protein>
    <submittedName>
        <fullName evidence="1">Uncharacterized protein</fullName>
    </submittedName>
</protein>
<comment type="caution">
    <text evidence="1">The sequence shown here is derived from an EMBL/GenBank/DDBJ whole genome shotgun (WGS) entry which is preliminary data.</text>
</comment>
<reference evidence="2" key="1">
    <citation type="submission" date="2017-09" db="EMBL/GenBank/DDBJ databases">
        <title>Depth-based differentiation of microbial function through sediment-hosted aquifers and enrichment of novel symbionts in the deep terrestrial subsurface.</title>
        <authorList>
            <person name="Probst A.J."/>
            <person name="Ladd B."/>
            <person name="Jarett J.K."/>
            <person name="Geller-Mcgrath D.E."/>
            <person name="Sieber C.M.K."/>
            <person name="Emerson J.B."/>
            <person name="Anantharaman K."/>
            <person name="Thomas B.C."/>
            <person name="Malmstrom R."/>
            <person name="Stieglmeier M."/>
            <person name="Klingl A."/>
            <person name="Woyke T."/>
            <person name="Ryan C.M."/>
            <person name="Banfield J.F."/>
        </authorList>
    </citation>
    <scope>NUCLEOTIDE SEQUENCE [LARGE SCALE GENOMIC DNA]</scope>
</reference>
<accession>A0A2H0VFF1</accession>
<name>A0A2H0VFF1_9BACT</name>
<evidence type="ECO:0000313" key="1">
    <source>
        <dbReference type="EMBL" id="PIR97811.1"/>
    </source>
</evidence>
<dbReference type="AlphaFoldDB" id="A0A2H0VFF1"/>
<proteinExistence type="predicted"/>
<sequence length="318" mass="37495">MILDNKFIPSPEKALLNEWESLRMKMERFKEFADGEGSRVYKQKEIEEDEKKVEKELKGRGEKGEWSDLTEALLVIVPDQFGWLGTNPRFVEVTTQYSDFFDRVDAVKEIIISRGDEQTVLRWAEDVTHKHPKNHRSDSERVENIEVLEENRQKVWQKIKGIKDGIMGKGEAGYVKYYESEAAYELGTERIIEPTTMPKVVISLPTKTIKELMDLYTKAKEGDKKATTALREHPARLEYLSQIRIALEAQIALLNHRIYMEEDQPKRVQQYSDAKRRAEEILNYINGLIEEIDPEYEMQNEWLRDMYQEMFGEYMDRE</sequence>
<dbReference type="Proteomes" id="UP000231466">
    <property type="component" value="Unassembled WGS sequence"/>
</dbReference>
<gene>
    <name evidence="1" type="ORF">COT89_02785</name>
</gene>
<organism evidence="1 2">
    <name type="scientific">Candidatus Colwellbacteria bacterium CG10_big_fil_rev_8_21_14_0_10_42_22</name>
    <dbReference type="NCBI Taxonomy" id="1974540"/>
    <lineage>
        <taxon>Bacteria</taxon>
        <taxon>Candidatus Colwelliibacteriota</taxon>
    </lineage>
</organism>